<name>A0A1A6AY52_9CLOT</name>
<dbReference type="AlphaFoldDB" id="A0A1A6AY52"/>
<dbReference type="InterPro" id="IPR031807">
    <property type="entry name" value="HicB-like"/>
</dbReference>
<dbReference type="Pfam" id="PF15919">
    <property type="entry name" value="HicB_lk_antitox"/>
    <property type="match status" value="1"/>
</dbReference>
<dbReference type="EMBL" id="LROS01000011">
    <property type="protein sequence ID" value="OBR95011.1"/>
    <property type="molecule type" value="Genomic_DNA"/>
</dbReference>
<dbReference type="InterPro" id="IPR051404">
    <property type="entry name" value="TA_system_antitoxin"/>
</dbReference>
<protein>
    <recommendedName>
        <fullName evidence="1">HicB-like antitoxin of toxin-antitoxin system domain-containing protein</fullName>
    </recommendedName>
</protein>
<keyword evidence="3" id="KW-1185">Reference proteome</keyword>
<organism evidence="2 3">
    <name type="scientific">Clostridium ragsdalei P11</name>
    <dbReference type="NCBI Taxonomy" id="1353534"/>
    <lineage>
        <taxon>Bacteria</taxon>
        <taxon>Bacillati</taxon>
        <taxon>Bacillota</taxon>
        <taxon>Clostridia</taxon>
        <taxon>Eubacteriales</taxon>
        <taxon>Clostridiaceae</taxon>
        <taxon>Clostridium</taxon>
    </lineage>
</organism>
<dbReference type="PANTHER" id="PTHR34504:SF4">
    <property type="entry name" value="ANTITOXIN HICB"/>
    <property type="match status" value="1"/>
</dbReference>
<sequence>MKLGIILTISIFQLGDDILKKYTFTVLIEKDEDGGFVATVPELKGCHTQGDSMVELMANVDEAIKLCLEVSGKDGIDVFNTDFVETKQLDMVM</sequence>
<reference evidence="2 3" key="1">
    <citation type="journal article" date="2012" name="Front. Microbiol.">
        <title>Draft Genome Sequence of the Virulent Strain 01-B526 of the Fish Pathogen Aeromonas salmonicida.</title>
        <authorList>
            <person name="Charette S.J."/>
            <person name="Brochu F."/>
            <person name="Boyle B."/>
            <person name="Filion G."/>
            <person name="Tanaka K.H."/>
            <person name="Derome N."/>
        </authorList>
    </citation>
    <scope>NUCLEOTIDE SEQUENCE [LARGE SCALE GENOMIC DNA]</scope>
    <source>
        <strain evidence="2 3">P11</strain>
    </source>
</reference>
<proteinExistence type="predicted"/>
<feature type="domain" description="HicB-like antitoxin of toxin-antitoxin system" evidence="1">
    <location>
        <begin position="24"/>
        <end position="85"/>
    </location>
</feature>
<evidence type="ECO:0000313" key="3">
    <source>
        <dbReference type="Proteomes" id="UP000093954"/>
    </source>
</evidence>
<accession>A0A1A6AY52</accession>
<dbReference type="PATRIC" id="fig|1353534.3.peg.1370"/>
<comment type="caution">
    <text evidence="2">The sequence shown here is derived from an EMBL/GenBank/DDBJ whole genome shotgun (WGS) entry which is preliminary data.</text>
</comment>
<evidence type="ECO:0000313" key="2">
    <source>
        <dbReference type="EMBL" id="OBR95011.1"/>
    </source>
</evidence>
<dbReference type="PANTHER" id="PTHR34504">
    <property type="entry name" value="ANTITOXIN HICB"/>
    <property type="match status" value="1"/>
</dbReference>
<dbReference type="InterPro" id="IPR035069">
    <property type="entry name" value="TTHA1013/TTHA0281-like"/>
</dbReference>
<dbReference type="SUPFAM" id="SSF143100">
    <property type="entry name" value="TTHA1013/TTHA0281-like"/>
    <property type="match status" value="1"/>
</dbReference>
<gene>
    <name evidence="2" type="ORF">CLRAG_13490</name>
</gene>
<dbReference type="Proteomes" id="UP000093954">
    <property type="component" value="Unassembled WGS sequence"/>
</dbReference>
<evidence type="ECO:0000259" key="1">
    <source>
        <dbReference type="Pfam" id="PF15919"/>
    </source>
</evidence>
<dbReference type="Gene3D" id="3.30.160.250">
    <property type="match status" value="1"/>
</dbReference>